<dbReference type="InterPro" id="IPR004027">
    <property type="entry name" value="SEC_C_motif"/>
</dbReference>
<accession>A0ABP8MMU1</accession>
<evidence type="ECO:0000313" key="1">
    <source>
        <dbReference type="EMBL" id="GAA4451988.1"/>
    </source>
</evidence>
<dbReference type="EMBL" id="BAABHD010000021">
    <property type="protein sequence ID" value="GAA4451988.1"/>
    <property type="molecule type" value="Genomic_DNA"/>
</dbReference>
<sequence length="255" mass="28616">MGKVQRERTADDLKEQLKEQIHFLKVSSNSFDSGYYGEAKRLAVTLRILLHDTRNSKSVLEQLGYKGGIGFIDTCLDLEPDNLLTQCNLLAIMSSNSFDGYVPLLGEGYLGVEHSKPFDAWWNKPVLKDSTGKEFTRKELVLYLADQDGGAHVDPKLDEEFIKLSRENSMQWNITNGVDQTPINSPVLPAVRQIAYEVEKSLEEMQPPNNKSTASDWRNISSENTVALKSISKLGRNEVCFCGSGLKYKKCHGKP</sequence>
<dbReference type="Gene3D" id="3.10.450.50">
    <property type="match status" value="1"/>
</dbReference>
<dbReference type="Proteomes" id="UP001501175">
    <property type="component" value="Unassembled WGS sequence"/>
</dbReference>
<proteinExistence type="predicted"/>
<dbReference type="SUPFAM" id="SSF103642">
    <property type="entry name" value="Sec-C motif"/>
    <property type="match status" value="1"/>
</dbReference>
<name>A0ABP8MMU1_9BACT</name>
<comment type="caution">
    <text evidence="1">The sequence shown here is derived from an EMBL/GenBank/DDBJ whole genome shotgun (WGS) entry which is preliminary data.</text>
</comment>
<evidence type="ECO:0000313" key="2">
    <source>
        <dbReference type="Proteomes" id="UP001501175"/>
    </source>
</evidence>
<organism evidence="1 2">
    <name type="scientific">Nibrella saemangeumensis</name>
    <dbReference type="NCBI Taxonomy" id="1084526"/>
    <lineage>
        <taxon>Bacteria</taxon>
        <taxon>Pseudomonadati</taxon>
        <taxon>Bacteroidota</taxon>
        <taxon>Cytophagia</taxon>
        <taxon>Cytophagales</taxon>
        <taxon>Spirosomataceae</taxon>
        <taxon>Nibrella</taxon>
    </lineage>
</organism>
<reference evidence="2" key="1">
    <citation type="journal article" date="2019" name="Int. J. Syst. Evol. Microbiol.">
        <title>The Global Catalogue of Microorganisms (GCM) 10K type strain sequencing project: providing services to taxonomists for standard genome sequencing and annotation.</title>
        <authorList>
            <consortium name="The Broad Institute Genomics Platform"/>
            <consortium name="The Broad Institute Genome Sequencing Center for Infectious Disease"/>
            <person name="Wu L."/>
            <person name="Ma J."/>
        </authorList>
    </citation>
    <scope>NUCLEOTIDE SEQUENCE [LARGE SCALE GENOMIC DNA]</scope>
    <source>
        <strain evidence="2">JCM 17927</strain>
    </source>
</reference>
<protein>
    <recommendedName>
        <fullName evidence="3">SEC-C motif-containing protein</fullName>
    </recommendedName>
</protein>
<dbReference type="RefSeq" id="WP_345242077.1">
    <property type="nucleotide sequence ID" value="NZ_BAABHD010000021.1"/>
</dbReference>
<dbReference type="Pfam" id="PF02810">
    <property type="entry name" value="SEC-C"/>
    <property type="match status" value="1"/>
</dbReference>
<gene>
    <name evidence="1" type="ORF">GCM10023189_14650</name>
</gene>
<evidence type="ECO:0008006" key="3">
    <source>
        <dbReference type="Google" id="ProtNLM"/>
    </source>
</evidence>
<keyword evidence="2" id="KW-1185">Reference proteome</keyword>